<dbReference type="AlphaFoldDB" id="A0A316A8Q1"/>
<evidence type="ECO:0000313" key="4">
    <source>
        <dbReference type="Proteomes" id="UP000245469"/>
    </source>
</evidence>
<dbReference type="RefSeq" id="WP_109773816.1">
    <property type="nucleotide sequence ID" value="NZ_QGDQ01000008.1"/>
</dbReference>
<evidence type="ECO:0000313" key="3">
    <source>
        <dbReference type="EMBL" id="PWJ54125.1"/>
    </source>
</evidence>
<organism evidence="3 4">
    <name type="scientific">Quadrisphaera granulorum</name>
    <dbReference type="NCBI Taxonomy" id="317664"/>
    <lineage>
        <taxon>Bacteria</taxon>
        <taxon>Bacillati</taxon>
        <taxon>Actinomycetota</taxon>
        <taxon>Actinomycetes</taxon>
        <taxon>Kineosporiales</taxon>
        <taxon>Kineosporiaceae</taxon>
        <taxon>Quadrisphaera</taxon>
    </lineage>
</organism>
<protein>
    <submittedName>
        <fullName evidence="3">Uncharacterized protein</fullName>
    </submittedName>
</protein>
<reference evidence="3 4" key="1">
    <citation type="submission" date="2018-03" db="EMBL/GenBank/DDBJ databases">
        <title>Genomic Encyclopedia of Archaeal and Bacterial Type Strains, Phase II (KMG-II): from individual species to whole genera.</title>
        <authorList>
            <person name="Goeker M."/>
        </authorList>
    </citation>
    <scope>NUCLEOTIDE SEQUENCE [LARGE SCALE GENOMIC DNA]</scope>
    <source>
        <strain evidence="3 4">DSM 44889</strain>
    </source>
</reference>
<keyword evidence="4" id="KW-1185">Reference proteome</keyword>
<feature type="region of interest" description="Disordered" evidence="1">
    <location>
        <begin position="41"/>
        <end position="63"/>
    </location>
</feature>
<proteinExistence type="predicted"/>
<feature type="transmembrane region" description="Helical" evidence="2">
    <location>
        <begin position="6"/>
        <end position="31"/>
    </location>
</feature>
<evidence type="ECO:0000256" key="2">
    <source>
        <dbReference type="SAM" id="Phobius"/>
    </source>
</evidence>
<keyword evidence="2" id="KW-1133">Transmembrane helix</keyword>
<sequence>MLFDNPALLLVGFAAPLVLAALVLFGLYWVVRLAVGHGAADADRTLGGDTAGPPAGSDYGADG</sequence>
<comment type="caution">
    <text evidence="3">The sequence shown here is derived from an EMBL/GenBank/DDBJ whole genome shotgun (WGS) entry which is preliminary data.</text>
</comment>
<name>A0A316A8Q1_9ACTN</name>
<dbReference type="Proteomes" id="UP000245469">
    <property type="component" value="Unassembled WGS sequence"/>
</dbReference>
<keyword evidence="2" id="KW-0812">Transmembrane</keyword>
<gene>
    <name evidence="3" type="ORF">BXY45_10832</name>
</gene>
<keyword evidence="2" id="KW-0472">Membrane</keyword>
<evidence type="ECO:0000256" key="1">
    <source>
        <dbReference type="SAM" id="MobiDB-lite"/>
    </source>
</evidence>
<accession>A0A316A8Q1</accession>
<dbReference type="EMBL" id="QGDQ01000008">
    <property type="protein sequence ID" value="PWJ54125.1"/>
    <property type="molecule type" value="Genomic_DNA"/>
</dbReference>